<feature type="transmembrane region" description="Helical" evidence="2">
    <location>
        <begin position="416"/>
        <end position="434"/>
    </location>
</feature>
<evidence type="ECO:0000313" key="4">
    <source>
        <dbReference type="Proteomes" id="UP000694429"/>
    </source>
</evidence>
<dbReference type="InterPro" id="IPR016817">
    <property type="entry name" value="MannP-dilichol_defect-1"/>
</dbReference>
<evidence type="ECO:0000256" key="2">
    <source>
        <dbReference type="SAM" id="Phobius"/>
    </source>
</evidence>
<feature type="transmembrane region" description="Helical" evidence="2">
    <location>
        <begin position="383"/>
        <end position="404"/>
    </location>
</feature>
<feature type="compositionally biased region" description="Basic and acidic residues" evidence="1">
    <location>
        <begin position="83"/>
        <end position="99"/>
    </location>
</feature>
<name>A0A8C0MRU8_CANLF</name>
<dbReference type="OrthoDB" id="271506at2759"/>
<accession>A0A8C0MRU8</accession>
<dbReference type="AlphaFoldDB" id="A0A8C0MRU8"/>
<keyword evidence="2" id="KW-0472">Membrane</keyword>
<feature type="compositionally biased region" description="Gly residues" evidence="1">
    <location>
        <begin position="193"/>
        <end position="227"/>
    </location>
</feature>
<feature type="compositionally biased region" description="Gly residues" evidence="1">
    <location>
        <begin position="150"/>
        <end position="168"/>
    </location>
</feature>
<keyword evidence="2" id="KW-1133">Transmembrane helix</keyword>
<feature type="region of interest" description="Disordered" evidence="1">
    <location>
        <begin position="328"/>
        <end position="350"/>
    </location>
</feature>
<dbReference type="Ensembl" id="ENSCAFT00030012275.1">
    <property type="protein sequence ID" value="ENSCAFP00030010740.1"/>
    <property type="gene ID" value="ENSCAFG00030006673.1"/>
</dbReference>
<organism evidence="3 4">
    <name type="scientific">Canis lupus familiaris</name>
    <name type="common">Dog</name>
    <name type="synonym">Canis familiaris</name>
    <dbReference type="NCBI Taxonomy" id="9615"/>
    <lineage>
        <taxon>Eukaryota</taxon>
        <taxon>Metazoa</taxon>
        <taxon>Chordata</taxon>
        <taxon>Craniata</taxon>
        <taxon>Vertebrata</taxon>
        <taxon>Euteleostomi</taxon>
        <taxon>Mammalia</taxon>
        <taxon>Eutheria</taxon>
        <taxon>Laurasiatheria</taxon>
        <taxon>Carnivora</taxon>
        <taxon>Caniformia</taxon>
        <taxon>Canidae</taxon>
        <taxon>Canis</taxon>
    </lineage>
</organism>
<keyword evidence="2" id="KW-0812">Transmembrane</keyword>
<reference evidence="3" key="1">
    <citation type="submission" date="2019-03" db="EMBL/GenBank/DDBJ databases">
        <authorList>
            <person name="Warren W.C."/>
            <person name="Johnson G.S."/>
        </authorList>
    </citation>
    <scope>NUCLEOTIDE SEQUENCE [LARGE SCALE GENOMIC DNA]</scope>
    <source>
        <strain evidence="3">Basenji</strain>
    </source>
</reference>
<sequence>MLKCQTCGGSGLSPAREAPPAPPSGRRRQEMRPPGGLAPTDGQSLCPQVKRGGRTSAKLGRQGRCKLPSLRCLVRKTKKEKHLGREKSPQNGARPREGVRACPPGIQPGPTQPPGGRNCLGSPGCSAPRELGTARAPPGGAAAPGRRSEAGGGAREGRGPGGAGPGRGGAREGRGPGGAGPGRGGRTAAWGVAGRGPARGGGRGAGSGAAGGGAHPGPADSGGAGEGSGRRRGGAGRGGAGAEIPAGRGPLLGGPRLGPWAGAPGKAEGLGAPGGPAQSGFLPAGRGAPAESRSPQPRGRHAGGAAAVLQLEHAGRVRRAQAAADLRGAGGAQLAGHQPPEFTSGAGGDTPGRKTVFTVDSRNLGPRSFLVFLRYLCYYEYPLLTYLEYPILIAQDVLLLLCVFHFNGNVKGAAPYLALCVASWFVLSLQKWIIDLAMNLSTFISTASKFAQLQCLWKTQDSGAVSALTWSLASYTCAARIITTLMTTSDLTVLMRFVIMLALNLWVTATVLRYRTTVGKAE</sequence>
<feature type="compositionally biased region" description="Low complexity" evidence="1">
    <location>
        <begin position="133"/>
        <end position="145"/>
    </location>
</feature>
<evidence type="ECO:0000313" key="3">
    <source>
        <dbReference type="Ensembl" id="ENSCAFP00030010740.1"/>
    </source>
</evidence>
<protein>
    <submittedName>
        <fullName evidence="3">Solute carrier family 66 member 3</fullName>
    </submittedName>
</protein>
<feature type="transmembrane region" description="Helical" evidence="2">
    <location>
        <begin position="493"/>
        <end position="512"/>
    </location>
</feature>
<dbReference type="Proteomes" id="UP000694429">
    <property type="component" value="Chromosome 17"/>
</dbReference>
<gene>
    <name evidence="3" type="primary">SLC66A3</name>
</gene>
<reference evidence="3" key="2">
    <citation type="submission" date="2025-08" db="UniProtKB">
        <authorList>
            <consortium name="Ensembl"/>
        </authorList>
    </citation>
    <scope>IDENTIFICATION</scope>
</reference>
<dbReference type="PANTHER" id="PTHR12226:SF3">
    <property type="entry name" value="SOLUTE CARRIER FAMILY 66 MEMBER 3"/>
    <property type="match status" value="1"/>
</dbReference>
<feature type="region of interest" description="Disordered" evidence="1">
    <location>
        <begin position="1"/>
        <end position="304"/>
    </location>
</feature>
<proteinExistence type="predicted"/>
<feature type="compositionally biased region" description="Basic residues" evidence="1">
    <location>
        <begin position="73"/>
        <end position="82"/>
    </location>
</feature>
<dbReference type="PANTHER" id="PTHR12226">
    <property type="entry name" value="MANNOSE-P-DOLICHOL UTILIZATION DEFECT 1 LEC35 -RELATED"/>
    <property type="match status" value="1"/>
</dbReference>
<feature type="compositionally biased region" description="Gly residues" evidence="1">
    <location>
        <begin position="175"/>
        <end position="185"/>
    </location>
</feature>
<evidence type="ECO:0000256" key="1">
    <source>
        <dbReference type="SAM" id="MobiDB-lite"/>
    </source>
</evidence>